<feature type="domain" description="MaoC-like" evidence="1">
    <location>
        <begin position="19"/>
        <end position="116"/>
    </location>
</feature>
<organism evidence="2 3">
    <name type="scientific">Pigmentiphaga litoralis</name>
    <dbReference type="NCBI Taxonomy" id="516702"/>
    <lineage>
        <taxon>Bacteria</taxon>
        <taxon>Pseudomonadati</taxon>
        <taxon>Pseudomonadota</taxon>
        <taxon>Betaproteobacteria</taxon>
        <taxon>Burkholderiales</taxon>
        <taxon>Alcaligenaceae</taxon>
        <taxon>Pigmentiphaga</taxon>
    </lineage>
</organism>
<evidence type="ECO:0000313" key="3">
    <source>
        <dbReference type="Proteomes" id="UP000542125"/>
    </source>
</evidence>
<dbReference type="AlphaFoldDB" id="A0A7Y9LN78"/>
<accession>A0A7Y9LN78</accession>
<protein>
    <submittedName>
        <fullName evidence="2">Acyl dehydratase</fullName>
    </submittedName>
</protein>
<evidence type="ECO:0000259" key="1">
    <source>
        <dbReference type="Pfam" id="PF01575"/>
    </source>
</evidence>
<dbReference type="Gene3D" id="3.10.129.10">
    <property type="entry name" value="Hotdog Thioesterase"/>
    <property type="match status" value="1"/>
</dbReference>
<dbReference type="Pfam" id="PF01575">
    <property type="entry name" value="MaoC_dehydratas"/>
    <property type="match status" value="1"/>
</dbReference>
<dbReference type="PANTHER" id="PTHR43664:SF1">
    <property type="entry name" value="BETA-METHYLMALYL-COA DEHYDRATASE"/>
    <property type="match status" value="1"/>
</dbReference>
<dbReference type="RefSeq" id="WP_179588093.1">
    <property type="nucleotide sequence ID" value="NZ_JACBYR010000001.1"/>
</dbReference>
<reference evidence="2 3" key="1">
    <citation type="submission" date="2020-07" db="EMBL/GenBank/DDBJ databases">
        <title>Genomic Encyclopedia of Type Strains, Phase IV (KMG-V): Genome sequencing to study the core and pangenomes of soil and plant-associated prokaryotes.</title>
        <authorList>
            <person name="Whitman W."/>
        </authorList>
    </citation>
    <scope>NUCLEOTIDE SEQUENCE [LARGE SCALE GENOMIC DNA]</scope>
    <source>
        <strain evidence="2 3">SAS40</strain>
    </source>
</reference>
<gene>
    <name evidence="2" type="ORF">FHW18_003678</name>
</gene>
<dbReference type="Proteomes" id="UP000542125">
    <property type="component" value="Unassembled WGS sequence"/>
</dbReference>
<dbReference type="InterPro" id="IPR029069">
    <property type="entry name" value="HotDog_dom_sf"/>
</dbReference>
<sequence length="152" mass="16456">MSGVQTFDTLEVGMTWQCAARTLTEAELAWSCMSSGDWHPIHADAAFAATTAAGQRMFQGSYGIHLALGMATHLPELGDSVIAALGLNDWTFRSPLFVNDTVHAEVELTGKRETRDGARAVIDRRVRLVKSTGDIAQEGKISTLIHRRSAAT</sequence>
<dbReference type="PANTHER" id="PTHR43664">
    <property type="entry name" value="MONOAMINE OXIDASE-RELATED"/>
    <property type="match status" value="1"/>
</dbReference>
<evidence type="ECO:0000313" key="2">
    <source>
        <dbReference type="EMBL" id="NYE84407.1"/>
    </source>
</evidence>
<comment type="caution">
    <text evidence="2">The sequence shown here is derived from an EMBL/GenBank/DDBJ whole genome shotgun (WGS) entry which is preliminary data.</text>
</comment>
<name>A0A7Y9LN78_9BURK</name>
<dbReference type="EMBL" id="JACBYR010000001">
    <property type="protein sequence ID" value="NYE84407.1"/>
    <property type="molecule type" value="Genomic_DNA"/>
</dbReference>
<dbReference type="InterPro" id="IPR002539">
    <property type="entry name" value="MaoC-like_dom"/>
</dbReference>
<proteinExistence type="predicted"/>
<keyword evidence="3" id="KW-1185">Reference proteome</keyword>
<dbReference type="InterPro" id="IPR052342">
    <property type="entry name" value="MCH/BMMD"/>
</dbReference>
<dbReference type="SUPFAM" id="SSF54637">
    <property type="entry name" value="Thioesterase/thiol ester dehydrase-isomerase"/>
    <property type="match status" value="1"/>
</dbReference>